<dbReference type="Pfam" id="PF24681">
    <property type="entry name" value="Kelch_KLHDC2_KLHL20_DRC7"/>
    <property type="match status" value="1"/>
</dbReference>
<dbReference type="AlphaFoldDB" id="A0A7S0SMQ1"/>
<dbReference type="PANTHER" id="PTHR46093">
    <property type="entry name" value="ACYL-COA-BINDING DOMAIN-CONTAINING PROTEIN 5"/>
    <property type="match status" value="1"/>
</dbReference>
<feature type="domain" description="Fibronectin type-III" evidence="4">
    <location>
        <begin position="572"/>
        <end position="662"/>
    </location>
</feature>
<dbReference type="InterPro" id="IPR036116">
    <property type="entry name" value="FN3_sf"/>
</dbReference>
<sequence length="682" mass="75044">MPPKKDGPKKGADLTPEEKLAAMEQTLEGEKNNLTVELTFQKDKLKQMREENAVLNGEVHLLKGKLSKQSSDADDILTHKQREISQKVERVTGLEARVKELEAVCRERDDEIKTLESERKESRKKLEQAAQLASEKGMLEEAVRRQDAVIARQDEEMERLKHLLQEMEEACGKTQMENEELFLKASGTTKLAVLFGQPWLLTRSRHRLHGDVPVDREENTLTNLGGKHIVLYGGVGRGGGGGDAGANATSRELAVVNLDTFTWEKVATQHKHATHGAWHSGHTGTAMAKNKMVVFGGRRGNAMTNEVHIFNTDSLKWITPAVKGTCSHREYHSSCALREKVYVMGGISEEGDLTSDLWLLDFDTMQWSMVSTYGQAAPRPRRGHAMCGSEKDRKIIVCGGFDGDAHLMDVCVLETDRLTWSCPSTTGMQPPPREGHAASMVGKYLFIAGGSDGQRHLVDVYALDTESMVWECIMDGSENGLSGDAAIPGGAGGMPSLSGGAADLAHVMGGMAGLGLKPRSRYYEFHGSSLYMIKPDRDERLNELEVLELALPEDIEGMKSAHMRGDEEMSDRLELLDVANTSPNSIEVSWRPPSKNADRVHHYKLMMATNTGVVKEVCQGKYERFKVTGLRANAEYIFCVKAFYDDGKHVWSESKAFCTRYGGGSGGMAAAATNKGTSSIVV</sequence>
<dbReference type="SMART" id="SM00060">
    <property type="entry name" value="FN3"/>
    <property type="match status" value="1"/>
</dbReference>
<keyword evidence="2" id="KW-0677">Repeat</keyword>
<proteinExistence type="predicted"/>
<dbReference type="PANTHER" id="PTHR46093:SF18">
    <property type="entry name" value="FIBRONECTIN TYPE-III DOMAIN-CONTAINING PROTEIN"/>
    <property type="match status" value="1"/>
</dbReference>
<dbReference type="PROSITE" id="PS50853">
    <property type="entry name" value="FN3"/>
    <property type="match status" value="1"/>
</dbReference>
<dbReference type="Pfam" id="PF00041">
    <property type="entry name" value="fn3"/>
    <property type="match status" value="1"/>
</dbReference>
<dbReference type="SUPFAM" id="SSF49265">
    <property type="entry name" value="Fibronectin type III"/>
    <property type="match status" value="1"/>
</dbReference>
<accession>A0A7S0SMQ1</accession>
<keyword evidence="3" id="KW-0175">Coiled coil</keyword>
<reference evidence="5" key="1">
    <citation type="submission" date="2021-01" db="EMBL/GenBank/DDBJ databases">
        <authorList>
            <person name="Corre E."/>
            <person name="Pelletier E."/>
            <person name="Niang G."/>
            <person name="Scheremetjew M."/>
            <person name="Finn R."/>
            <person name="Kale V."/>
            <person name="Holt S."/>
            <person name="Cochrane G."/>
            <person name="Meng A."/>
            <person name="Brown T."/>
            <person name="Cohen L."/>
        </authorList>
    </citation>
    <scope>NUCLEOTIDE SEQUENCE</scope>
    <source>
        <strain evidence="5">SL-175</strain>
    </source>
</reference>
<evidence type="ECO:0000256" key="3">
    <source>
        <dbReference type="SAM" id="Coils"/>
    </source>
</evidence>
<dbReference type="Gene3D" id="2.120.10.80">
    <property type="entry name" value="Kelch-type beta propeller"/>
    <property type="match status" value="2"/>
</dbReference>
<dbReference type="InterPro" id="IPR015915">
    <property type="entry name" value="Kelch-typ_b-propeller"/>
</dbReference>
<dbReference type="CDD" id="cd00063">
    <property type="entry name" value="FN3"/>
    <property type="match status" value="1"/>
</dbReference>
<feature type="coiled-coil region" evidence="3">
    <location>
        <begin position="31"/>
        <end position="177"/>
    </location>
</feature>
<keyword evidence="1" id="KW-0880">Kelch repeat</keyword>
<dbReference type="EMBL" id="HBFC01019601">
    <property type="protein sequence ID" value="CAD8709033.1"/>
    <property type="molecule type" value="Transcribed_RNA"/>
</dbReference>
<name>A0A7S0SMQ1_9CHLO</name>
<dbReference type="Gene3D" id="2.60.40.10">
    <property type="entry name" value="Immunoglobulins"/>
    <property type="match status" value="1"/>
</dbReference>
<dbReference type="InterPro" id="IPR013783">
    <property type="entry name" value="Ig-like_fold"/>
</dbReference>
<evidence type="ECO:0000256" key="1">
    <source>
        <dbReference type="ARBA" id="ARBA00022441"/>
    </source>
</evidence>
<dbReference type="InterPro" id="IPR003961">
    <property type="entry name" value="FN3_dom"/>
</dbReference>
<evidence type="ECO:0000256" key="2">
    <source>
        <dbReference type="ARBA" id="ARBA00022737"/>
    </source>
</evidence>
<evidence type="ECO:0000313" key="5">
    <source>
        <dbReference type="EMBL" id="CAD8709033.1"/>
    </source>
</evidence>
<organism evidence="5">
    <name type="scientific">Mantoniella antarctica</name>
    <dbReference type="NCBI Taxonomy" id="81844"/>
    <lineage>
        <taxon>Eukaryota</taxon>
        <taxon>Viridiplantae</taxon>
        <taxon>Chlorophyta</taxon>
        <taxon>Mamiellophyceae</taxon>
        <taxon>Mamiellales</taxon>
        <taxon>Mamiellaceae</taxon>
        <taxon>Mantoniella</taxon>
    </lineage>
</organism>
<protein>
    <recommendedName>
        <fullName evidence="4">Fibronectin type-III domain-containing protein</fullName>
    </recommendedName>
</protein>
<gene>
    <name evidence="5" type="ORF">MANT1106_LOCUS11716</name>
</gene>
<dbReference type="SUPFAM" id="SSF117281">
    <property type="entry name" value="Kelch motif"/>
    <property type="match status" value="1"/>
</dbReference>
<evidence type="ECO:0000259" key="4">
    <source>
        <dbReference type="PROSITE" id="PS50853"/>
    </source>
</evidence>